<reference evidence="5" key="1">
    <citation type="submission" date="2021-03" db="EMBL/GenBank/DDBJ databases">
        <title>Chromosome level genome of the anhydrobiotic midge Polypedilum vanderplanki.</title>
        <authorList>
            <person name="Yoshida Y."/>
            <person name="Kikawada T."/>
            <person name="Gusev O."/>
        </authorList>
    </citation>
    <scope>NUCLEOTIDE SEQUENCE</scope>
    <source>
        <strain evidence="5">NIAS01</strain>
        <tissue evidence="5">Whole body or cell culture</tissue>
    </source>
</reference>
<comment type="subcellular location">
    <subcellularLocation>
        <location evidence="1">Secreted</location>
    </subcellularLocation>
</comment>
<evidence type="ECO:0000256" key="2">
    <source>
        <dbReference type="ARBA" id="ARBA00022525"/>
    </source>
</evidence>
<keyword evidence="2" id="KW-0964">Secreted</keyword>
<protein>
    <recommendedName>
        <fullName evidence="7">Protease inhibitor</fullName>
    </recommendedName>
</protein>
<evidence type="ECO:0008006" key="7">
    <source>
        <dbReference type="Google" id="ProtNLM"/>
    </source>
</evidence>
<feature type="chain" id="PRO_5039908655" description="Protease inhibitor" evidence="4">
    <location>
        <begin position="18"/>
        <end position="146"/>
    </location>
</feature>
<keyword evidence="6" id="KW-1185">Reference proteome</keyword>
<proteinExistence type="predicted"/>
<dbReference type="EMBL" id="JADBJN010000004">
    <property type="protein sequence ID" value="KAG5669688.1"/>
    <property type="molecule type" value="Genomic_DNA"/>
</dbReference>
<feature type="signal peptide" evidence="4">
    <location>
        <begin position="1"/>
        <end position="17"/>
    </location>
</feature>
<evidence type="ECO:0000313" key="6">
    <source>
        <dbReference type="Proteomes" id="UP001107558"/>
    </source>
</evidence>
<keyword evidence="3 4" id="KW-0732">Signal</keyword>
<dbReference type="InterPro" id="IPR004153">
    <property type="entry name" value="CXCXC_repeat"/>
</dbReference>
<dbReference type="Proteomes" id="UP001107558">
    <property type="component" value="Chromosome 4"/>
</dbReference>
<dbReference type="Pfam" id="PF03128">
    <property type="entry name" value="CXCXC"/>
    <property type="match status" value="1"/>
</dbReference>
<organism evidence="5 6">
    <name type="scientific">Polypedilum vanderplanki</name>
    <name type="common">Sleeping chironomid midge</name>
    <dbReference type="NCBI Taxonomy" id="319348"/>
    <lineage>
        <taxon>Eukaryota</taxon>
        <taxon>Metazoa</taxon>
        <taxon>Ecdysozoa</taxon>
        <taxon>Arthropoda</taxon>
        <taxon>Hexapoda</taxon>
        <taxon>Insecta</taxon>
        <taxon>Pterygota</taxon>
        <taxon>Neoptera</taxon>
        <taxon>Endopterygota</taxon>
        <taxon>Diptera</taxon>
        <taxon>Nematocera</taxon>
        <taxon>Chironomoidea</taxon>
        <taxon>Chironomidae</taxon>
        <taxon>Chironominae</taxon>
        <taxon>Polypedilum</taxon>
        <taxon>Polypedilum</taxon>
    </lineage>
</organism>
<name>A0A9J6BJ24_POLVA</name>
<dbReference type="AlphaFoldDB" id="A0A9J6BJ24"/>
<comment type="caution">
    <text evidence="5">The sequence shown here is derived from an EMBL/GenBank/DDBJ whole genome shotgun (WGS) entry which is preliminary data.</text>
</comment>
<accession>A0A9J6BJ24</accession>
<dbReference type="PROSITE" id="PS51257">
    <property type="entry name" value="PROKAR_LIPOPROTEIN"/>
    <property type="match status" value="1"/>
</dbReference>
<sequence length="146" mass="16518">MKNIILIIVSSFAMILACKPTQESFEKCNNTPGMYFDTLKCQCLCKNPPRNIKGYLLYCDRPRRLNSNTNCCTCPQKKCDNPNHIFNTDKCACECKNFLYCFIGTMDPNTCLCPNGVTTSNTKPCVQNQFCIKGCNWSSKLCKCVC</sequence>
<evidence type="ECO:0000313" key="5">
    <source>
        <dbReference type="EMBL" id="KAG5669688.1"/>
    </source>
</evidence>
<gene>
    <name evidence="5" type="ORF">PVAND_017571</name>
</gene>
<evidence type="ECO:0000256" key="4">
    <source>
        <dbReference type="SAM" id="SignalP"/>
    </source>
</evidence>
<evidence type="ECO:0000256" key="3">
    <source>
        <dbReference type="ARBA" id="ARBA00022729"/>
    </source>
</evidence>
<evidence type="ECO:0000256" key="1">
    <source>
        <dbReference type="ARBA" id="ARBA00004613"/>
    </source>
</evidence>